<dbReference type="InterPro" id="IPR011335">
    <property type="entry name" value="Restrct_endonuc-II-like"/>
</dbReference>
<comment type="catalytic activity">
    <reaction evidence="1 10">
        <text>Endonucleolytic cleavage of DNA to give random double-stranded fragments with terminal 5'-phosphates, ATP is simultaneously hydrolyzed.</text>
        <dbReference type="EC" id="3.1.21.3"/>
    </reaction>
</comment>
<dbReference type="Gene3D" id="3.90.1570.50">
    <property type="match status" value="1"/>
</dbReference>
<dbReference type="SMART" id="SM00487">
    <property type="entry name" value="DEXDc"/>
    <property type="match status" value="1"/>
</dbReference>
<evidence type="ECO:0000256" key="3">
    <source>
        <dbReference type="ARBA" id="ARBA00022722"/>
    </source>
</evidence>
<evidence type="ECO:0000256" key="1">
    <source>
        <dbReference type="ARBA" id="ARBA00000851"/>
    </source>
</evidence>
<dbReference type="Gene3D" id="3.40.960.10">
    <property type="entry name" value="VSR Endonuclease"/>
    <property type="match status" value="1"/>
</dbReference>
<gene>
    <name evidence="13" type="ORF">JETT_1649</name>
</gene>
<name>A0A533QHE2_9BACT</name>
<evidence type="ECO:0000256" key="2">
    <source>
        <dbReference type="ARBA" id="ARBA00008598"/>
    </source>
</evidence>
<comment type="caution">
    <text evidence="13">The sequence shown here is derived from an EMBL/GenBank/DDBJ whole genome shotgun (WGS) entry which is preliminary data.</text>
</comment>
<feature type="domain" description="Helicase ATP-binding" evidence="12">
    <location>
        <begin position="496"/>
        <end position="683"/>
    </location>
</feature>
<keyword evidence="6" id="KW-0255">Endonuclease</keyword>
<dbReference type="SUPFAM" id="SSF52540">
    <property type="entry name" value="P-loop containing nucleoside triphosphate hydrolases"/>
    <property type="match status" value="2"/>
</dbReference>
<dbReference type="GO" id="GO:0005524">
    <property type="term" value="F:ATP binding"/>
    <property type="evidence" value="ECO:0007669"/>
    <property type="project" value="UniProtKB-KW"/>
</dbReference>
<sequence>MTTNKITESAIEQFAIELLEKSGYQYVYGPDIAPDGQMPERQSFEDVLLIERLTAAVARINPNVPADAREDAVKQLLRLNSSELISNNESFHRMLTEGVKVSYQKDDNSRGDLVWLIDFSAPENSDFLVLNQYTVIENHVNKRPDVVLFVNGLPLVIIELKNPADENATIHSAFQQIQTYKQAIPKLFAYNGFIVISDGLEARAGTISAAFSRFMAWKTADGKVEASPLIGQLETLIKGMLCRNTLLDLIRHFIVFERKAVQKQPSLGPSQGEGGHYRGGMYFMGMINQVRELRKNQTKAEEIFWELVRNKGFLGLKFRRQHQIGHYIVDFYCHSERLIIEFDGEVHNTSEQRKKDEKRDKYLKSLGNKVLRFSNTELIENTENVLKVIVESLSPLGRDGREGGITFGRDGREGGITFGRDGREGGITFGRDGREGGITTVITIKKLAAYHQYYAVNRAVESTLRASGFVATRFKEPDCPKVIESPENYRLPDAGTQPVGDRKGGVVWHTQGSGKSLSMVFYTGKIVLAMDNPTVLVITDRNDLDDQLFDTFASSKQLLRQEPVQAESREHLKELLKVASGGIVFTTIQKFQPDEGNVYERLSDRKNIIVIADEAHRTQYDFKAKTIDAKDKNGNVVGKRIVYGFAKYLRDALPNATYLGFTGTPIENTDVNTPAVFGNYVDVYDILQAVTDGATVRIYYESRLAKITLSEEGRKLISSFDETLSRPLPEGEEDACTWREEEDDSFSPSVRDKREGGREGLAKWTRLEALIGSADRIRQIAQDIVTHFEQRQEVFEGKGMVVTMSRRIAAELYTEIIKIRPQWHNDDLRKGAIKVVMTSASSDGPEISKHHTTKEQRRTLADRMKNPEDELKLVIVRDMWLTGFDVPCLHTLYIDKPMRGHNLMQAIARVNRVYKDKAGGLVVDYLGITADLKKALSFYSDSGGKGDPAVAQEKAVQLMLEKLEIVSQMFYGFAYEEYFEADTGRKLSLILAAEDHILGLENGKKRFIDEVTALSQAFSIAIPHEQAMDVKDEVAFFQVVKSRLVKFDSSSPFGRGGGEGLETAIRQVIDKALVTEQVIDVFDAAGIKKPDISILSEDFLLEVQNMKHKNIALEVLKKLLNDEIRARIKKNLIQGKSFMEMLEDSIKKYHNKILTAAEVIEELIKLSKEIREMDKEPQEMGMSDYEYAFYTAIANNESARQVMAKEKLRELAVVLFEKVRENTSIDWTIKESVKAKLKVIVKRILRQYGYPPDMQMLATETVLKQAELIADEIAHGK</sequence>
<proteinExistence type="inferred from homology"/>
<dbReference type="PANTHER" id="PTHR30195">
    <property type="entry name" value="TYPE I SITE-SPECIFIC DEOXYRIBONUCLEASE PROTEIN SUBUNIT M AND R"/>
    <property type="match status" value="1"/>
</dbReference>
<keyword evidence="4 10" id="KW-0547">Nucleotide-binding</keyword>
<dbReference type="InterPro" id="IPR007409">
    <property type="entry name" value="Restrct_endonuc_type1_HsdR_N"/>
</dbReference>
<protein>
    <recommendedName>
        <fullName evidence="10">Type I restriction enzyme endonuclease subunit</fullName>
        <shortName evidence="10">R protein</shortName>
        <ecNumber evidence="10">3.1.21.3</ecNumber>
    </recommendedName>
</protein>
<dbReference type="EC" id="3.1.21.3" evidence="10"/>
<dbReference type="Pfam" id="PF22679">
    <property type="entry name" value="T1R_D3-like"/>
    <property type="match status" value="1"/>
</dbReference>
<dbReference type="CDD" id="cd18030">
    <property type="entry name" value="DEXHc_RE_I_HsdR"/>
    <property type="match status" value="1"/>
</dbReference>
<evidence type="ECO:0000256" key="4">
    <source>
        <dbReference type="ARBA" id="ARBA00022741"/>
    </source>
</evidence>
<evidence type="ECO:0000256" key="6">
    <source>
        <dbReference type="ARBA" id="ARBA00022759"/>
    </source>
</evidence>
<dbReference type="CDD" id="cd01038">
    <property type="entry name" value="Endonuclease_DUF559"/>
    <property type="match status" value="1"/>
</dbReference>
<dbReference type="Proteomes" id="UP000319783">
    <property type="component" value="Unassembled WGS sequence"/>
</dbReference>
<dbReference type="InterPro" id="IPR055180">
    <property type="entry name" value="HsdR_RecA-like_helicase_dom_2"/>
</dbReference>
<dbReference type="Pfam" id="PF18766">
    <property type="entry name" value="SWI2_SNF2"/>
    <property type="match status" value="1"/>
</dbReference>
<dbReference type="InterPro" id="IPR021810">
    <property type="entry name" value="T1RH-like_C"/>
</dbReference>
<evidence type="ECO:0000256" key="9">
    <source>
        <dbReference type="ARBA" id="ARBA00023125"/>
    </source>
</evidence>
<reference evidence="13 14" key="1">
    <citation type="submission" date="2019-04" db="EMBL/GenBank/DDBJ databases">
        <title>Genome of a novel bacterium Candidatus Jettenia ecosi reconstructed from metagenome of an anammox bioreactor.</title>
        <authorList>
            <person name="Mardanov A.V."/>
            <person name="Beletsky A.V."/>
            <person name="Ravin N.V."/>
            <person name="Botchkova E.A."/>
            <person name="Litti Y.V."/>
            <person name="Nozhevnikova A.N."/>
        </authorList>
    </citation>
    <scope>NUCLEOTIDE SEQUENCE [LARGE SCALE GENOMIC DNA]</scope>
    <source>
        <strain evidence="13">J2</strain>
    </source>
</reference>
<evidence type="ECO:0000259" key="12">
    <source>
        <dbReference type="PROSITE" id="PS51192"/>
    </source>
</evidence>
<accession>A0A533QHE2</accession>
<dbReference type="NCBIfam" id="TIGR00348">
    <property type="entry name" value="hsdR"/>
    <property type="match status" value="1"/>
</dbReference>
<dbReference type="EMBL" id="SULG01000028">
    <property type="protein sequence ID" value="TLD42081.1"/>
    <property type="molecule type" value="Genomic_DNA"/>
</dbReference>
<dbReference type="GO" id="GO:0003677">
    <property type="term" value="F:DNA binding"/>
    <property type="evidence" value="ECO:0007669"/>
    <property type="project" value="UniProtKB-KW"/>
</dbReference>
<dbReference type="InterPro" id="IPR027417">
    <property type="entry name" value="P-loop_NTPase"/>
</dbReference>
<dbReference type="Pfam" id="PF04313">
    <property type="entry name" value="HSDR_N"/>
    <property type="match status" value="1"/>
</dbReference>
<feature type="compositionally biased region" description="Acidic residues" evidence="11">
    <location>
        <begin position="730"/>
        <end position="745"/>
    </location>
</feature>
<keyword evidence="7 10" id="KW-0378">Hydrolase</keyword>
<dbReference type="InterPro" id="IPR047216">
    <property type="entry name" value="Endonuclease_DUF559_bact"/>
</dbReference>
<evidence type="ECO:0000256" key="8">
    <source>
        <dbReference type="ARBA" id="ARBA00022840"/>
    </source>
</evidence>
<keyword evidence="9 10" id="KW-0238">DNA-binding</keyword>
<organism evidence="13 14">
    <name type="scientific">Candidatus Jettenia ecosi</name>
    <dbReference type="NCBI Taxonomy" id="2494326"/>
    <lineage>
        <taxon>Bacteria</taxon>
        <taxon>Pseudomonadati</taxon>
        <taxon>Planctomycetota</taxon>
        <taxon>Candidatus Brocadiia</taxon>
        <taxon>Candidatus Brocadiales</taxon>
        <taxon>Candidatus Brocadiaceae</taxon>
        <taxon>Candidatus Jettenia</taxon>
    </lineage>
</organism>
<evidence type="ECO:0000256" key="5">
    <source>
        <dbReference type="ARBA" id="ARBA00022747"/>
    </source>
</evidence>
<dbReference type="InterPro" id="IPR051268">
    <property type="entry name" value="Type-I_R_enzyme_R_subunit"/>
</dbReference>
<keyword evidence="5 10" id="KW-0680">Restriction system</keyword>
<dbReference type="Pfam" id="PF11867">
    <property type="entry name" value="T1RH-like_C"/>
    <property type="match status" value="1"/>
</dbReference>
<comment type="similarity">
    <text evidence="2 10">Belongs to the HsdR family.</text>
</comment>
<dbReference type="GO" id="GO:0009307">
    <property type="term" value="P:DNA restriction-modification system"/>
    <property type="evidence" value="ECO:0007669"/>
    <property type="project" value="UniProtKB-KW"/>
</dbReference>
<keyword evidence="3" id="KW-0540">Nuclease</keyword>
<dbReference type="InterPro" id="IPR014001">
    <property type="entry name" value="Helicase_ATP-bd"/>
</dbReference>
<comment type="subunit">
    <text evidence="10">The type I restriction/modification system is composed of three polypeptides R, M and S.</text>
</comment>
<evidence type="ECO:0000256" key="11">
    <source>
        <dbReference type="SAM" id="MobiDB-lite"/>
    </source>
</evidence>
<dbReference type="SUPFAM" id="SSF52980">
    <property type="entry name" value="Restriction endonuclease-like"/>
    <property type="match status" value="1"/>
</dbReference>
<comment type="function">
    <text evidence="10">Subunit R is required for both nuclease and ATPase activities, but not for modification.</text>
</comment>
<dbReference type="Gene3D" id="3.40.50.300">
    <property type="entry name" value="P-loop containing nucleotide triphosphate hydrolases"/>
    <property type="match status" value="3"/>
</dbReference>
<dbReference type="Pfam" id="PF04480">
    <property type="entry name" value="DUF559"/>
    <property type="match status" value="1"/>
</dbReference>
<dbReference type="PROSITE" id="PS51192">
    <property type="entry name" value="HELICASE_ATP_BIND_1"/>
    <property type="match status" value="1"/>
</dbReference>
<dbReference type="AlphaFoldDB" id="A0A533QHE2"/>
<evidence type="ECO:0000313" key="14">
    <source>
        <dbReference type="Proteomes" id="UP000319783"/>
    </source>
</evidence>
<dbReference type="InterPro" id="IPR004473">
    <property type="entry name" value="Restrct_endonuc_typeI_HsdR"/>
</dbReference>
<dbReference type="PANTHER" id="PTHR30195:SF15">
    <property type="entry name" value="TYPE I RESTRICTION ENZYME HINDI ENDONUCLEASE SUBUNIT"/>
    <property type="match status" value="1"/>
</dbReference>
<evidence type="ECO:0000313" key="13">
    <source>
        <dbReference type="EMBL" id="TLD42081.1"/>
    </source>
</evidence>
<dbReference type="InterPro" id="IPR007569">
    <property type="entry name" value="DUF559"/>
</dbReference>
<evidence type="ECO:0000256" key="10">
    <source>
        <dbReference type="RuleBase" id="RU364115"/>
    </source>
</evidence>
<dbReference type="InterPro" id="IPR040980">
    <property type="entry name" value="SWI2_SNF2"/>
</dbReference>
<dbReference type="CDD" id="cd18800">
    <property type="entry name" value="SF2_C_EcoR124I-like"/>
    <property type="match status" value="1"/>
</dbReference>
<dbReference type="GO" id="GO:0009035">
    <property type="term" value="F:type I site-specific deoxyribonuclease activity"/>
    <property type="evidence" value="ECO:0007669"/>
    <property type="project" value="UniProtKB-EC"/>
</dbReference>
<dbReference type="CDD" id="cd22332">
    <property type="entry name" value="HsdR_N"/>
    <property type="match status" value="1"/>
</dbReference>
<keyword evidence="8 10" id="KW-0067">ATP-binding</keyword>
<evidence type="ECO:0000256" key="7">
    <source>
        <dbReference type="ARBA" id="ARBA00022801"/>
    </source>
</evidence>
<feature type="region of interest" description="Disordered" evidence="11">
    <location>
        <begin position="727"/>
        <end position="758"/>
    </location>
</feature>